<dbReference type="AlphaFoldDB" id="A0AAV6LK23"/>
<organism evidence="1 2">
    <name type="scientific">Rhododendron griersonianum</name>
    <dbReference type="NCBI Taxonomy" id="479676"/>
    <lineage>
        <taxon>Eukaryota</taxon>
        <taxon>Viridiplantae</taxon>
        <taxon>Streptophyta</taxon>
        <taxon>Embryophyta</taxon>
        <taxon>Tracheophyta</taxon>
        <taxon>Spermatophyta</taxon>
        <taxon>Magnoliopsida</taxon>
        <taxon>eudicotyledons</taxon>
        <taxon>Gunneridae</taxon>
        <taxon>Pentapetalae</taxon>
        <taxon>asterids</taxon>
        <taxon>Ericales</taxon>
        <taxon>Ericaceae</taxon>
        <taxon>Ericoideae</taxon>
        <taxon>Rhodoreae</taxon>
        <taxon>Rhododendron</taxon>
    </lineage>
</organism>
<evidence type="ECO:0000313" key="1">
    <source>
        <dbReference type="EMBL" id="KAG5565493.1"/>
    </source>
</evidence>
<gene>
    <name evidence="1" type="ORF">RHGRI_001399</name>
</gene>
<evidence type="ECO:0000313" key="2">
    <source>
        <dbReference type="Proteomes" id="UP000823749"/>
    </source>
</evidence>
<comment type="caution">
    <text evidence="1">The sequence shown here is derived from an EMBL/GenBank/DDBJ whole genome shotgun (WGS) entry which is preliminary data.</text>
</comment>
<sequence length="73" mass="7965">MIISNIGDGSPNQPRICPEVIEQLTEPSVSISVIGMPTNEDSPTKVSSLVDPEPFKVTSDIQSLLERQVQRSE</sequence>
<name>A0AAV6LK23_9ERIC</name>
<keyword evidence="2" id="KW-1185">Reference proteome</keyword>
<dbReference type="EMBL" id="JACTNZ010000001">
    <property type="protein sequence ID" value="KAG5565493.1"/>
    <property type="molecule type" value="Genomic_DNA"/>
</dbReference>
<protein>
    <submittedName>
        <fullName evidence="1">Uncharacterized protein</fullName>
    </submittedName>
</protein>
<reference evidence="1" key="1">
    <citation type="submission" date="2020-08" db="EMBL/GenBank/DDBJ databases">
        <title>Plant Genome Project.</title>
        <authorList>
            <person name="Zhang R.-G."/>
        </authorList>
    </citation>
    <scope>NUCLEOTIDE SEQUENCE</scope>
    <source>
        <strain evidence="1">WSP0</strain>
        <tissue evidence="1">Leaf</tissue>
    </source>
</reference>
<dbReference type="Proteomes" id="UP000823749">
    <property type="component" value="Chromosome 1"/>
</dbReference>
<proteinExistence type="predicted"/>
<accession>A0AAV6LK23</accession>